<dbReference type="Gene3D" id="1.10.510.10">
    <property type="entry name" value="Transferase(Phosphotransferase) domain 1"/>
    <property type="match status" value="1"/>
</dbReference>
<dbReference type="InterPro" id="IPR000719">
    <property type="entry name" value="Prot_kinase_dom"/>
</dbReference>
<feature type="coiled-coil region" evidence="5">
    <location>
        <begin position="1324"/>
        <end position="1403"/>
    </location>
</feature>
<keyword evidence="10" id="KW-1185">Reference proteome</keyword>
<feature type="compositionally biased region" description="Basic and acidic residues" evidence="6">
    <location>
        <begin position="1517"/>
        <end position="1532"/>
    </location>
</feature>
<evidence type="ECO:0000256" key="5">
    <source>
        <dbReference type="SAM" id="Coils"/>
    </source>
</evidence>
<evidence type="ECO:0000256" key="4">
    <source>
        <dbReference type="ARBA" id="ARBA00022840"/>
    </source>
</evidence>
<dbReference type="SUPFAM" id="SSF52058">
    <property type="entry name" value="L domain-like"/>
    <property type="match status" value="1"/>
</dbReference>
<evidence type="ECO:0000313" key="9">
    <source>
        <dbReference type="EMBL" id="GES99706.1"/>
    </source>
</evidence>
<name>A0A2Z6S2A0_9GLOM</name>
<evidence type="ECO:0000256" key="3">
    <source>
        <dbReference type="ARBA" id="ARBA00022777"/>
    </source>
</evidence>
<evidence type="ECO:0000259" key="7">
    <source>
        <dbReference type="PROSITE" id="PS50011"/>
    </source>
</evidence>
<dbReference type="STRING" id="94130.A0A2Z6S2A0"/>
<keyword evidence="1" id="KW-0808">Transferase</keyword>
<dbReference type="GO" id="GO:0005524">
    <property type="term" value="F:ATP binding"/>
    <property type="evidence" value="ECO:0007669"/>
    <property type="project" value="UniProtKB-KW"/>
</dbReference>
<evidence type="ECO:0000256" key="6">
    <source>
        <dbReference type="SAM" id="MobiDB-lite"/>
    </source>
</evidence>
<protein>
    <submittedName>
        <fullName evidence="9">Kinase-like domain-containing protein</fullName>
    </submittedName>
</protein>
<evidence type="ECO:0000256" key="2">
    <source>
        <dbReference type="ARBA" id="ARBA00022741"/>
    </source>
</evidence>
<comment type="caution">
    <text evidence="8">The sequence shown here is derived from an EMBL/GenBank/DDBJ whole genome shotgun (WGS) entry which is preliminary data.</text>
</comment>
<evidence type="ECO:0000313" key="8">
    <source>
        <dbReference type="EMBL" id="GBC08651.1"/>
    </source>
</evidence>
<dbReference type="EMBL" id="BEXD01004237">
    <property type="protein sequence ID" value="GBC08651.1"/>
    <property type="molecule type" value="Genomic_DNA"/>
</dbReference>
<dbReference type="Proteomes" id="UP000615446">
    <property type="component" value="Unassembled WGS sequence"/>
</dbReference>
<keyword evidence="2" id="KW-0547">Nucleotide-binding</keyword>
<feature type="coiled-coil region" evidence="5">
    <location>
        <begin position="1225"/>
        <end position="1291"/>
    </location>
</feature>
<dbReference type="GO" id="GO:0004674">
    <property type="term" value="F:protein serine/threonine kinase activity"/>
    <property type="evidence" value="ECO:0007669"/>
    <property type="project" value="TreeGrafter"/>
</dbReference>
<keyword evidence="5" id="KW-0175">Coiled coil</keyword>
<dbReference type="InterPro" id="IPR051681">
    <property type="entry name" value="Ser/Thr_Kinases-Pseudokinases"/>
</dbReference>
<dbReference type="Gene3D" id="3.80.10.10">
    <property type="entry name" value="Ribonuclease Inhibitor"/>
    <property type="match status" value="1"/>
</dbReference>
<reference evidence="9" key="2">
    <citation type="submission" date="2019-10" db="EMBL/GenBank/DDBJ databases">
        <title>Conservation and host-specific expression of non-tandemly repeated heterogenous ribosome RNA gene in arbuscular mycorrhizal fungi.</title>
        <authorList>
            <person name="Maeda T."/>
            <person name="Kobayashi Y."/>
            <person name="Nakagawa T."/>
            <person name="Ezawa T."/>
            <person name="Yamaguchi K."/>
            <person name="Bino T."/>
            <person name="Nishimoto Y."/>
            <person name="Shigenobu S."/>
            <person name="Kawaguchi M."/>
        </authorList>
    </citation>
    <scope>NUCLEOTIDE SEQUENCE</scope>
    <source>
        <strain evidence="9">HR1</strain>
    </source>
</reference>
<organism evidence="8 10">
    <name type="scientific">Rhizophagus clarus</name>
    <dbReference type="NCBI Taxonomy" id="94130"/>
    <lineage>
        <taxon>Eukaryota</taxon>
        <taxon>Fungi</taxon>
        <taxon>Fungi incertae sedis</taxon>
        <taxon>Mucoromycota</taxon>
        <taxon>Glomeromycotina</taxon>
        <taxon>Glomeromycetes</taxon>
        <taxon>Glomerales</taxon>
        <taxon>Glomeraceae</taxon>
        <taxon>Rhizophagus</taxon>
    </lineage>
</organism>
<gene>
    <name evidence="9" type="ORF">RCL2_002619000</name>
    <name evidence="8" type="ORF">RclHR1_00830002</name>
</gene>
<dbReference type="OrthoDB" id="2368464at2759"/>
<accession>A0A2Z6S2A0</accession>
<feature type="region of interest" description="Disordered" evidence="6">
    <location>
        <begin position="1517"/>
        <end position="1539"/>
    </location>
</feature>
<sequence>MEQHTKEENIKYYSYNEFINTDFSVNKIHKANWKQDGKLVALKSFSLNNVIIKEIVNEIKIQREADFNNVMIKLYGITKTDTDEHLLVVEYAGSTLRNYLEKNFLSLNWKDKCELAIQLSGAVKFLHERGIVHKDLHSISILVQKNSIRLADSGLSKRIMDASETWLDTIPYTDPQGFQRFDIEEITSDAVQKFELNEKSDVYSVGVLLWELSSGKKPFSGKEYGLFLAKEIIQGLREAIVKGTPEKYHTLYERCWNGNANKRPKIQEVVTTLKSMVSSLDLEYSESANSLLYKQQQLLVQQLKSNHGLFLNGYNIGPSKQAVFTKDGELNISLYKGQPLVYTSVNDRNSRVNLLSFNSDNDVELHESLGPSDICINFPVAVITFAADLSESFLNFTGEDGVSLHDIYGHLFPRKILIGGKLFINNLKIATATQIDMFKSFLTWIHDLAKYKKEIPFKNLPALNFFPKIVTTKGVNLNTQEELIDWMNKLYQYDAHEIISYNSLVPVSQLKFDKILLVDEIQPGIANYKKKLSLDNWVGDSLYANITKWVKEFHLLHGLIIDQNFEFGISKEVAIDLINFPNIDSNNNFHLEIVKPTTILEEILINNNIFSTKNDNKNICSFPFIKVSDDQSNKNYVYFLLKYERYNILLNRDIIRPSNKFKQAIEKALKSMKPHMCLQKVFDEYGHFFPLNFILGKSFKNTIENSLIPSKKIVLVSPIFDSIRSHLADFNISCLLTQNGDIVEGDLSEWIQNINDSINDLEIVESNKIISLYEILEENQKKRIDIVLNKQDNFKIIMAGCVSLKDLDISKQITINIEPSLENKNYEVFGTIISKDNLKVDNLFVTFGSYETNNFSAMINISENANINTEEYYMLWMIIGNPSKLSVFCPKNRELQVDYIKESIKLQRDDSFYSIRTSRQLSQGFEIFINCFKPINIKLTGWSKNCIHLNISKSNYTQSEIDNVEIAICVLSSDHENPKIDVNGKREYIFTEYNYLDIQKYINSNYPTKEEREKLTKFIISRKNLEGHLDLSEFVNLEKIDCSENQITSLDISKNKLLTEIDCSKNKLTNLDLSNCLKIISIKANCNQLKSIKLSVVNNERLKYLNLLDNSFSQDLNCFSHFVNLKELLIGNIDEDKIKQGIYNQFYDSLEPLKNISELESLNISNTDIDGGLEYLSDSIKCLQCLANKRPEAKVNKIFEQLEIYAMSITDAAQGKYNLRAWKVNWKLTKEKEALQNQINQIELTLDTQFIELIKKENSLDVEKENLIVDNNQIEEKIKVLKQLAKVLSDKLKQKEDYYLQIKLQLCNKEELLSSLTIEQITKKEDLRKEIIVLEGQLVDKKKAIEQLGEELERVNEKLKIKENESEDLKNKLNEIELSKSVIKNKKEELNNLKEELKHKRCFTKDNTYELRNKINGLKIDLKNDEELLQTQTLNSDRIKNELEKIRKDKQILLDEQEVKNAYIGKLQSDKDNIQYKLNIRTNEYSDKEDIINELKQQNKQLIEELQRKLNEEIKKSNKSQKKLEKLKKAIEEDTSDTN</sequence>
<dbReference type="SUPFAM" id="SSF56112">
    <property type="entry name" value="Protein kinase-like (PK-like)"/>
    <property type="match status" value="1"/>
</dbReference>
<evidence type="ECO:0000256" key="1">
    <source>
        <dbReference type="ARBA" id="ARBA00022679"/>
    </source>
</evidence>
<feature type="coiled-coil region" evidence="5">
    <location>
        <begin position="1429"/>
        <end position="1460"/>
    </location>
</feature>
<dbReference type="Pfam" id="PF07714">
    <property type="entry name" value="PK_Tyr_Ser-Thr"/>
    <property type="match status" value="1"/>
</dbReference>
<evidence type="ECO:0000313" key="10">
    <source>
        <dbReference type="Proteomes" id="UP000247702"/>
    </source>
</evidence>
<dbReference type="PANTHER" id="PTHR44329:SF288">
    <property type="entry name" value="MITOGEN-ACTIVATED PROTEIN KINASE KINASE KINASE 20"/>
    <property type="match status" value="1"/>
</dbReference>
<proteinExistence type="predicted"/>
<dbReference type="InterPro" id="IPR011009">
    <property type="entry name" value="Kinase-like_dom_sf"/>
</dbReference>
<dbReference type="InterPro" id="IPR001245">
    <property type="entry name" value="Ser-Thr/Tyr_kinase_cat_dom"/>
</dbReference>
<dbReference type="Proteomes" id="UP000247702">
    <property type="component" value="Unassembled WGS sequence"/>
</dbReference>
<dbReference type="PROSITE" id="PS50011">
    <property type="entry name" value="PROTEIN_KINASE_DOM"/>
    <property type="match status" value="1"/>
</dbReference>
<dbReference type="EMBL" id="BLAL01000285">
    <property type="protein sequence ID" value="GES99706.1"/>
    <property type="molecule type" value="Genomic_DNA"/>
</dbReference>
<dbReference type="PANTHER" id="PTHR44329">
    <property type="entry name" value="SERINE/THREONINE-PROTEIN KINASE TNNI3K-RELATED"/>
    <property type="match status" value="1"/>
</dbReference>
<keyword evidence="3 9" id="KW-0418">Kinase</keyword>
<keyword evidence="4" id="KW-0067">ATP-binding</keyword>
<reference evidence="8 10" key="1">
    <citation type="submission" date="2017-11" db="EMBL/GenBank/DDBJ databases">
        <title>The genome of Rhizophagus clarus HR1 reveals common genetic basis of auxotrophy among arbuscular mycorrhizal fungi.</title>
        <authorList>
            <person name="Kobayashi Y."/>
        </authorList>
    </citation>
    <scope>NUCLEOTIDE SEQUENCE [LARGE SCALE GENOMIC DNA]</scope>
    <source>
        <strain evidence="8 10">HR1</strain>
    </source>
</reference>
<feature type="domain" description="Protein kinase" evidence="7">
    <location>
        <begin position="1"/>
        <end position="277"/>
    </location>
</feature>
<dbReference type="InterPro" id="IPR032675">
    <property type="entry name" value="LRR_dom_sf"/>
</dbReference>